<organism evidence="2 3">
    <name type="scientific">Tigriopus californicus</name>
    <name type="common">Marine copepod</name>
    <dbReference type="NCBI Taxonomy" id="6832"/>
    <lineage>
        <taxon>Eukaryota</taxon>
        <taxon>Metazoa</taxon>
        <taxon>Ecdysozoa</taxon>
        <taxon>Arthropoda</taxon>
        <taxon>Crustacea</taxon>
        <taxon>Multicrustacea</taxon>
        <taxon>Hexanauplia</taxon>
        <taxon>Copepoda</taxon>
        <taxon>Harpacticoida</taxon>
        <taxon>Harpacticidae</taxon>
        <taxon>Tigriopus</taxon>
    </lineage>
</organism>
<protein>
    <recommendedName>
        <fullName evidence="1">CUB domain-containing protein</fullName>
    </recommendedName>
</protein>
<keyword evidence="3" id="KW-1185">Reference proteome</keyword>
<gene>
    <name evidence="2" type="ORF">TCAL_14040</name>
</gene>
<dbReference type="AlphaFoldDB" id="A0A553NKB0"/>
<sequence>ASMCCGYGEDGAGMSGFDCLVIPGAQKVMKTGIDAGSQFCGLFLGEMSPTTAHKTICSSQTPFSVLFLSDNFEFVDEAGLKGSTGFKLAFQQNKC</sequence>
<dbReference type="EMBL" id="VCGU01000186">
    <property type="protein sequence ID" value="TRY65881.1"/>
    <property type="molecule type" value="Genomic_DNA"/>
</dbReference>
<name>A0A553NKB0_TIGCA</name>
<evidence type="ECO:0000313" key="2">
    <source>
        <dbReference type="EMBL" id="TRY65881.1"/>
    </source>
</evidence>
<evidence type="ECO:0000259" key="1">
    <source>
        <dbReference type="Pfam" id="PF26080"/>
    </source>
</evidence>
<evidence type="ECO:0000313" key="3">
    <source>
        <dbReference type="Proteomes" id="UP000318571"/>
    </source>
</evidence>
<dbReference type="InterPro" id="IPR058698">
    <property type="entry name" value="CUB_metazoa"/>
</dbReference>
<reference evidence="2 3" key="1">
    <citation type="journal article" date="2018" name="Nat. Ecol. Evol.">
        <title>Genomic signatures of mitonuclear coevolution across populations of Tigriopus californicus.</title>
        <authorList>
            <person name="Barreto F.S."/>
            <person name="Watson E.T."/>
            <person name="Lima T.G."/>
            <person name="Willett C.S."/>
            <person name="Edmands S."/>
            <person name="Li W."/>
            <person name="Burton R.S."/>
        </authorList>
    </citation>
    <scope>NUCLEOTIDE SEQUENCE [LARGE SCALE GENOMIC DNA]</scope>
    <source>
        <strain evidence="2 3">San Diego</strain>
    </source>
</reference>
<dbReference type="Proteomes" id="UP000318571">
    <property type="component" value="Unassembled WGS sequence"/>
</dbReference>
<feature type="domain" description="CUB" evidence="1">
    <location>
        <begin position="17"/>
        <end position="93"/>
    </location>
</feature>
<proteinExistence type="predicted"/>
<accession>A0A553NKB0</accession>
<feature type="non-terminal residue" evidence="2">
    <location>
        <position position="1"/>
    </location>
</feature>
<comment type="caution">
    <text evidence="2">The sequence shown here is derived from an EMBL/GenBank/DDBJ whole genome shotgun (WGS) entry which is preliminary data.</text>
</comment>
<dbReference type="Pfam" id="PF26080">
    <property type="entry name" value="CUB_animal"/>
    <property type="match status" value="1"/>
</dbReference>